<evidence type="ECO:0000313" key="3">
    <source>
        <dbReference type="Proteomes" id="UP000285961"/>
    </source>
</evidence>
<dbReference type="Proteomes" id="UP000285961">
    <property type="component" value="Unassembled WGS sequence"/>
</dbReference>
<comment type="caution">
    <text evidence="2">The sequence shown here is derived from an EMBL/GenBank/DDBJ whole genome shotgun (WGS) entry which is preliminary data.</text>
</comment>
<protein>
    <submittedName>
        <fullName evidence="2">Uncharacterized protein</fullName>
    </submittedName>
</protein>
<keyword evidence="1" id="KW-0472">Membrane</keyword>
<gene>
    <name evidence="2" type="ORF">C4532_14345</name>
</gene>
<dbReference type="AlphaFoldDB" id="A0A419EU04"/>
<evidence type="ECO:0000313" key="2">
    <source>
        <dbReference type="EMBL" id="RJP67558.1"/>
    </source>
</evidence>
<evidence type="ECO:0000256" key="1">
    <source>
        <dbReference type="SAM" id="Phobius"/>
    </source>
</evidence>
<dbReference type="EMBL" id="QZKI01000102">
    <property type="protein sequence ID" value="RJP67558.1"/>
    <property type="molecule type" value="Genomic_DNA"/>
</dbReference>
<reference evidence="2 3" key="1">
    <citation type="journal article" date="2017" name="ISME J.">
        <title>Energy and carbon metabolisms in a deep terrestrial subsurface fluid microbial community.</title>
        <authorList>
            <person name="Momper L."/>
            <person name="Jungbluth S.P."/>
            <person name="Lee M.D."/>
            <person name="Amend J.P."/>
        </authorList>
    </citation>
    <scope>NUCLEOTIDE SEQUENCE [LARGE SCALE GENOMIC DNA]</scope>
    <source>
        <strain evidence="2">SURF_17</strain>
    </source>
</reference>
<name>A0A419EU04_9BACT</name>
<proteinExistence type="predicted"/>
<feature type="transmembrane region" description="Helical" evidence="1">
    <location>
        <begin position="157"/>
        <end position="174"/>
    </location>
</feature>
<keyword evidence="1" id="KW-1133">Transmembrane helix</keyword>
<organism evidence="2 3">
    <name type="scientific">Candidatus Abyssobacteria bacterium SURF_17</name>
    <dbReference type="NCBI Taxonomy" id="2093361"/>
    <lineage>
        <taxon>Bacteria</taxon>
        <taxon>Pseudomonadati</taxon>
        <taxon>Candidatus Hydrogenedentota</taxon>
        <taxon>Candidatus Abyssobacteria</taxon>
    </lineage>
</organism>
<sequence length="284" mass="31660">MTNGHRRGHANREWQQTSIVAFISLSILLFAAKSVAQPQAMLEFHPRAVPLNRTMRVTLEVVWTGEADAFDIPHPDVSGLPEFEMVQQRVRATREGEENHVSHEIIMRPLKEGEYDLARIHLQFFGKDRDVATSIPLPKSMVTVVRPQFLGPVGKRVLGVGIAVAAGAAIVLILRSKRAARQREMEKLGTGDHARAELLHALESASPFLIEGEAARYLERLCELADSDELRPHIERREALEELAANVKFGGHTPSLDELNWAEKQVRAAIRKAFPEDAGQRGKA</sequence>
<accession>A0A419EU04</accession>
<keyword evidence="1" id="KW-0812">Transmembrane</keyword>